<feature type="domain" description="Outer membrane protein beta-barrel" evidence="3">
    <location>
        <begin position="6"/>
        <end position="162"/>
    </location>
</feature>
<dbReference type="EMBL" id="FXSZ01000003">
    <property type="protein sequence ID" value="SMO54468.1"/>
    <property type="molecule type" value="Genomic_DNA"/>
</dbReference>
<dbReference type="Proteomes" id="UP000315971">
    <property type="component" value="Unassembled WGS sequence"/>
</dbReference>
<dbReference type="AlphaFoldDB" id="A0A521C4X7"/>
<evidence type="ECO:0000313" key="4">
    <source>
        <dbReference type="EMBL" id="SMO54468.1"/>
    </source>
</evidence>
<protein>
    <submittedName>
        <fullName evidence="4">Outer membrane protein beta-barrel domain-containing protein</fullName>
    </submittedName>
</protein>
<sequence length="202" mass="21657">MKKLFTLLAMFLLVQAQAQTINFTPFAGYVFDDHVDYSNGYGTVKGGFIYGGTLEYVIQDVSSVGLLYQHQDSQFDGFTGLAILPTNFDLGGNYMLLQGTRYFPVANDKVKPYAGLGAGVAWFNNKATEESLTKFGWDFHLGAKFSPSDRFGIKIQAQLMSAVQAAGGSFYVGTGGVGTGVSGYSTIYQFGLTGGIAIALGH</sequence>
<proteinExistence type="predicted"/>
<dbReference type="SUPFAM" id="SSF56925">
    <property type="entry name" value="OMPA-like"/>
    <property type="match status" value="1"/>
</dbReference>
<reference evidence="4 5" key="1">
    <citation type="submission" date="2017-05" db="EMBL/GenBank/DDBJ databases">
        <authorList>
            <person name="Varghese N."/>
            <person name="Submissions S."/>
        </authorList>
    </citation>
    <scope>NUCLEOTIDE SEQUENCE [LARGE SCALE GENOMIC DNA]</scope>
    <source>
        <strain evidence="4 5">DSM 21342</strain>
    </source>
</reference>
<dbReference type="InterPro" id="IPR027385">
    <property type="entry name" value="Beta-barrel_OMP"/>
</dbReference>
<dbReference type="Gene3D" id="2.40.160.20">
    <property type="match status" value="1"/>
</dbReference>
<dbReference type="InterPro" id="IPR011250">
    <property type="entry name" value="OMP/PagP_B-barrel"/>
</dbReference>
<feature type="signal peptide" evidence="2">
    <location>
        <begin position="1"/>
        <end position="18"/>
    </location>
</feature>
<organism evidence="4 5">
    <name type="scientific">Solitalea koreensis</name>
    <dbReference type="NCBI Taxonomy" id="543615"/>
    <lineage>
        <taxon>Bacteria</taxon>
        <taxon>Pseudomonadati</taxon>
        <taxon>Bacteroidota</taxon>
        <taxon>Sphingobacteriia</taxon>
        <taxon>Sphingobacteriales</taxon>
        <taxon>Sphingobacteriaceae</taxon>
        <taxon>Solitalea</taxon>
    </lineage>
</organism>
<gene>
    <name evidence="4" type="ORF">SAMN06265350_103216</name>
</gene>
<keyword evidence="1 2" id="KW-0732">Signal</keyword>
<evidence type="ECO:0000256" key="2">
    <source>
        <dbReference type="SAM" id="SignalP"/>
    </source>
</evidence>
<name>A0A521C4X7_9SPHI</name>
<keyword evidence="5" id="KW-1185">Reference proteome</keyword>
<dbReference type="RefSeq" id="WP_142602569.1">
    <property type="nucleotide sequence ID" value="NZ_FXSZ01000003.1"/>
</dbReference>
<dbReference type="Pfam" id="PF13505">
    <property type="entry name" value="OMP_b-brl"/>
    <property type="match status" value="1"/>
</dbReference>
<accession>A0A521C4X7</accession>
<evidence type="ECO:0000256" key="1">
    <source>
        <dbReference type="ARBA" id="ARBA00022729"/>
    </source>
</evidence>
<dbReference type="OrthoDB" id="838103at2"/>
<evidence type="ECO:0000313" key="5">
    <source>
        <dbReference type="Proteomes" id="UP000315971"/>
    </source>
</evidence>
<evidence type="ECO:0000259" key="3">
    <source>
        <dbReference type="Pfam" id="PF13505"/>
    </source>
</evidence>
<feature type="chain" id="PRO_5022228777" evidence="2">
    <location>
        <begin position="19"/>
        <end position="202"/>
    </location>
</feature>